<feature type="repeat" description="WD" evidence="3">
    <location>
        <begin position="1060"/>
        <end position="1101"/>
    </location>
</feature>
<keyword evidence="7" id="KW-1185">Reference proteome</keyword>
<evidence type="ECO:0000259" key="5">
    <source>
        <dbReference type="Pfam" id="PF23948"/>
    </source>
</evidence>
<dbReference type="Proteomes" id="UP000078512">
    <property type="component" value="Unassembled WGS sequence"/>
</dbReference>
<feature type="domain" description="NACHT" evidence="4">
    <location>
        <begin position="534"/>
        <end position="693"/>
    </location>
</feature>
<name>A0A197K1A5_9FUNG</name>
<dbReference type="PRINTS" id="PR00320">
    <property type="entry name" value="GPROTEINBRPT"/>
</dbReference>
<feature type="repeat" description="WD" evidence="3">
    <location>
        <begin position="1229"/>
        <end position="1270"/>
    </location>
</feature>
<dbReference type="Gene3D" id="2.130.10.10">
    <property type="entry name" value="YVTN repeat-like/Quinoprotein amine dehydrogenase"/>
    <property type="match status" value="4"/>
</dbReference>
<dbReference type="OrthoDB" id="538223at2759"/>
<feature type="repeat" description="WD" evidence="3">
    <location>
        <begin position="1144"/>
        <end position="1185"/>
    </location>
</feature>
<dbReference type="InterPro" id="IPR001680">
    <property type="entry name" value="WD40_rpt"/>
</dbReference>
<dbReference type="InterPro" id="IPR011047">
    <property type="entry name" value="Quinoprotein_ADH-like_sf"/>
</dbReference>
<dbReference type="Pfam" id="PF00805">
    <property type="entry name" value="Pentapeptide"/>
    <property type="match status" value="1"/>
</dbReference>
<dbReference type="SUPFAM" id="SSF141571">
    <property type="entry name" value="Pentapeptide repeat-like"/>
    <property type="match status" value="1"/>
</dbReference>
<feature type="repeat" description="WD" evidence="3">
    <location>
        <begin position="1530"/>
        <end position="1562"/>
    </location>
</feature>
<dbReference type="InterPro" id="IPR056251">
    <property type="entry name" value="Arm_rpt_dom"/>
</dbReference>
<sequence length="1673" mass="186921">MIFAENVPKPTMTTELPRFQQRIEATQQLVHCNALLLQDTLFSPQFATVKDADSAGSLVLQEPTLKKTELDWLETTKKDPMEVDRLRWLVSRLVEQFVADDNKDSTKIAEIVALGRVLEKEYYRKLLSTFIKEFDDACILDVDVLQGLVQLAQDTSPGYLEADDLVKILGTIRERLEGTHHQSTQHAYHLTLAVSKILDVMAEHKVQDLNRVLQHEPLSAVLLGLKDSSDPYLMYQACYAFQALQYVPDDESALQTVWRHSTGVVDGLVKVTAAFKLDLVSVLEGLSSLQEALGGTISVAGTVYEGICSLMESGRGVLDSLKEGLGSGQKRPWYPAVRAAYAFAQAGKLKDLKVLIFEAPCRRDPLFQWGICQLLGEMAMDPAWAVSARQQSVSLLGHLCQHDQDWGQDESVKAWMLTIITKLSKLRASSDQAVSETARSVLQDLTVDQSVLIKDPYPLMSRLPIPDASPLLAKVQNIQYLEYELSKFRLQRLEEVKLPVYISPMAKANPQARDDELFPLKEKVQEFLASDRQVMLILGDSGAGKSTFNKYLESELLRTYTRGGPIPLFINLSAIDEPDRDMIEKQLRSDNFNDEQIRELKLYRQFILICDGYDESQQLANLHKTNMLNQPGQWNTKMVISCRTQYLGQDYRNRFIPQSRDHYARPAVDLFQEAVITPFSKEQIQSYIEQYIPLEPRTWTTKDYMDRLTIIPNLMDLVRNPFVLTLALEALPLVIEGKQDLSVIDITRVQLYDTFVKHWLDVNKRRLESNSLSVKDRETLEQLLEAGFTSMGVDYSIGLALAIFEKQDGKPVVRYTHLKDKNTWRVDFFGPDPEVRLLRESSPLTRSGSLFRFLHRSMQEYFYSRTVFNPSCHDNHDEFAPHPDIGSTDPALLEAENPLFKRSLLVEPSVIQFLSERVKQHPDFEKQLLTVIEQSKADASASTAAANAITILVRAGVRFNSADLRGIRISGADLSDGQFDSTQFQGADLRKVNFARSWLRQADFSNAQMGGVQFEELPYLQECTAVEAVAFSPNGKLFAVALRDGSLLTYDTTTWIQVHQHKEQKRMSTIAFSPNNQHLAFEIRDNTCRLWDTISGETLLVMEGHTNWVTSVAFSPSGKQIASASEDNTIRLWSSETGECLFVLNGHEKAVLSVAYSTDGRRLISGSRDGTIRVWDPKTGASEAGWVIPRVGASCVALSANGLQLAVTSSRRGEIHLMNAITGESGQILSDDTTAITHISSSPIGELIVTSSKDNIVRLWDTSTGQLISRFSGHSNRITACTFSPDGLKIASGDVGGIIQLREVSANRPSSITQKRAEATAAYSHDGLFIISYHDDYTIQRWNSSSGASRSIPFSSTFDVESVAISPNGHWFAHGCRNGNIRLLNDRTDVVERILLGSSHHSIVEMSFSRCGRWLATCDSDWVARLWDLDRADDQGIVVAETVDPYRSRPYVVFSPVGDQITVILLSRSSRLRLFDLQSTDFRQPLKELCVSDTLLSANYSPDGQRLVLGTGTSSILLWDLQSDKANINLEGHTDSVKCVVYSPCGKWILSGSRDKTVRLWSGEVDSWSCVAVINGYSEAVTSVAWNPVVPLEFVTGSEDGSVRLWRISGAEAGNLSVRMQWGSHIGQLCAADLTFKGAVDLSPIYRKLLVQRGAINDSLLPEGDEPEEGKGE</sequence>
<feature type="domain" description="Arm-like repeat" evidence="5">
    <location>
        <begin position="72"/>
        <end position="433"/>
    </location>
</feature>
<feature type="repeat" description="WD" evidence="3">
    <location>
        <begin position="1102"/>
        <end position="1143"/>
    </location>
</feature>
<accession>A0A197K1A5</accession>
<dbReference type="Pfam" id="PF05729">
    <property type="entry name" value="NACHT"/>
    <property type="match status" value="1"/>
</dbReference>
<feature type="repeat" description="WD" evidence="3">
    <location>
        <begin position="1574"/>
        <end position="1609"/>
    </location>
</feature>
<reference evidence="6 7" key="1">
    <citation type="submission" date="2016-05" db="EMBL/GenBank/DDBJ databases">
        <title>Genome sequencing reveals origins of a unique bacterial endosymbiosis in the earliest lineages of terrestrial Fungi.</title>
        <authorList>
            <consortium name="DOE Joint Genome Institute"/>
            <person name="Uehling J."/>
            <person name="Gryganskyi A."/>
            <person name="Hameed K."/>
            <person name="Tschaplinski T."/>
            <person name="Misztal P."/>
            <person name="Wu S."/>
            <person name="Desiro A."/>
            <person name="Vande Pol N."/>
            <person name="Du Z.-Y."/>
            <person name="Zienkiewicz A."/>
            <person name="Zienkiewicz K."/>
            <person name="Morin E."/>
            <person name="Tisserant E."/>
            <person name="Splivallo R."/>
            <person name="Hainaut M."/>
            <person name="Henrissat B."/>
            <person name="Ohm R."/>
            <person name="Kuo A."/>
            <person name="Yan J."/>
            <person name="Lipzen A."/>
            <person name="Nolan M."/>
            <person name="Labutti K."/>
            <person name="Barry K."/>
            <person name="Goldstein A."/>
            <person name="Labbe J."/>
            <person name="Schadt C."/>
            <person name="Tuskan G."/>
            <person name="Grigoriev I."/>
            <person name="Martin F."/>
            <person name="Vilgalys R."/>
            <person name="Bonito G."/>
        </authorList>
    </citation>
    <scope>NUCLEOTIDE SEQUENCE [LARGE SCALE GENOMIC DNA]</scope>
    <source>
        <strain evidence="6 7">AG-77</strain>
    </source>
</reference>
<evidence type="ECO:0000313" key="6">
    <source>
        <dbReference type="EMBL" id="OAQ31265.1"/>
    </source>
</evidence>
<dbReference type="InterPro" id="IPR001646">
    <property type="entry name" value="5peptide_repeat"/>
</dbReference>
<dbReference type="Pfam" id="PF00400">
    <property type="entry name" value="WD40"/>
    <property type="match status" value="8"/>
</dbReference>
<dbReference type="InterPro" id="IPR015943">
    <property type="entry name" value="WD40/YVTN_repeat-like_dom_sf"/>
</dbReference>
<dbReference type="SUPFAM" id="SSF50978">
    <property type="entry name" value="WD40 repeat-like"/>
    <property type="match status" value="1"/>
</dbReference>
<dbReference type="SMART" id="SM00320">
    <property type="entry name" value="WD40"/>
    <property type="match status" value="12"/>
</dbReference>
<dbReference type="InterPro" id="IPR027417">
    <property type="entry name" value="P-loop_NTPase"/>
</dbReference>
<dbReference type="InterPro" id="IPR050349">
    <property type="entry name" value="WD_LIS1/nudF_dynein_reg"/>
</dbReference>
<dbReference type="InterPro" id="IPR016024">
    <property type="entry name" value="ARM-type_fold"/>
</dbReference>
<dbReference type="InterPro" id="IPR020472">
    <property type="entry name" value="WD40_PAC1"/>
</dbReference>
<dbReference type="PANTHER" id="PTHR44129">
    <property type="entry name" value="WD REPEAT-CONTAINING PROTEIN POP1"/>
    <property type="match status" value="1"/>
</dbReference>
<feature type="repeat" description="WD" evidence="3">
    <location>
        <begin position="1492"/>
        <end position="1529"/>
    </location>
</feature>
<dbReference type="PROSITE" id="PS00678">
    <property type="entry name" value="WD_REPEATS_1"/>
    <property type="match status" value="2"/>
</dbReference>
<evidence type="ECO:0000256" key="3">
    <source>
        <dbReference type="PROSITE-ProRule" id="PRU00221"/>
    </source>
</evidence>
<dbReference type="STRING" id="1314771.A0A197K1A5"/>
<dbReference type="SUPFAM" id="SSF48371">
    <property type="entry name" value="ARM repeat"/>
    <property type="match status" value="1"/>
</dbReference>
<protein>
    <submittedName>
        <fullName evidence="6">WD40 repeat-like protein</fullName>
    </submittedName>
</protein>
<dbReference type="PROSITE" id="PS50294">
    <property type="entry name" value="WD_REPEATS_REGION"/>
    <property type="match status" value="5"/>
</dbReference>
<dbReference type="Pfam" id="PF23948">
    <property type="entry name" value="ARM_5"/>
    <property type="match status" value="1"/>
</dbReference>
<dbReference type="Gene3D" id="2.160.20.80">
    <property type="entry name" value="E3 ubiquitin-protein ligase SopA"/>
    <property type="match status" value="1"/>
</dbReference>
<dbReference type="SUPFAM" id="SSF50998">
    <property type="entry name" value="Quinoprotein alcohol dehydrogenase-like"/>
    <property type="match status" value="1"/>
</dbReference>
<keyword evidence="2" id="KW-0677">Repeat</keyword>
<dbReference type="InterPro" id="IPR007111">
    <property type="entry name" value="NACHT_NTPase"/>
</dbReference>
<evidence type="ECO:0000313" key="7">
    <source>
        <dbReference type="Proteomes" id="UP000078512"/>
    </source>
</evidence>
<evidence type="ECO:0000256" key="2">
    <source>
        <dbReference type="ARBA" id="ARBA00022737"/>
    </source>
</evidence>
<dbReference type="Gene3D" id="3.40.50.300">
    <property type="entry name" value="P-loop containing nucleotide triphosphate hydrolases"/>
    <property type="match status" value="1"/>
</dbReference>
<evidence type="ECO:0000259" key="4">
    <source>
        <dbReference type="Pfam" id="PF05729"/>
    </source>
</evidence>
<dbReference type="CDD" id="cd00200">
    <property type="entry name" value="WD40"/>
    <property type="match status" value="1"/>
</dbReference>
<dbReference type="EMBL" id="KV442030">
    <property type="protein sequence ID" value="OAQ31265.1"/>
    <property type="molecule type" value="Genomic_DNA"/>
</dbReference>
<feature type="repeat" description="WD" evidence="3">
    <location>
        <begin position="1271"/>
        <end position="1312"/>
    </location>
</feature>
<proteinExistence type="predicted"/>
<evidence type="ECO:0000256" key="1">
    <source>
        <dbReference type="ARBA" id="ARBA00022574"/>
    </source>
</evidence>
<dbReference type="InterPro" id="IPR019775">
    <property type="entry name" value="WD40_repeat_CS"/>
</dbReference>
<keyword evidence="1 3" id="KW-0853">WD repeat</keyword>
<dbReference type="InterPro" id="IPR036322">
    <property type="entry name" value="WD40_repeat_dom_sf"/>
</dbReference>
<dbReference type="PROSITE" id="PS50082">
    <property type="entry name" value="WD_REPEATS_2"/>
    <property type="match status" value="8"/>
</dbReference>
<gene>
    <name evidence="6" type="ORF">K457DRAFT_1238405</name>
</gene>
<dbReference type="SUPFAM" id="SSF52540">
    <property type="entry name" value="P-loop containing nucleoside triphosphate hydrolases"/>
    <property type="match status" value="1"/>
</dbReference>
<organism evidence="6 7">
    <name type="scientific">Linnemannia elongata AG-77</name>
    <dbReference type="NCBI Taxonomy" id="1314771"/>
    <lineage>
        <taxon>Eukaryota</taxon>
        <taxon>Fungi</taxon>
        <taxon>Fungi incertae sedis</taxon>
        <taxon>Mucoromycota</taxon>
        <taxon>Mortierellomycotina</taxon>
        <taxon>Mortierellomycetes</taxon>
        <taxon>Mortierellales</taxon>
        <taxon>Mortierellaceae</taxon>
        <taxon>Linnemannia</taxon>
    </lineage>
</organism>